<dbReference type="AlphaFoldDB" id="A0A7Y9ID42"/>
<feature type="transmembrane region" description="Helical" evidence="8">
    <location>
        <begin position="45"/>
        <end position="68"/>
    </location>
</feature>
<gene>
    <name evidence="10" type="ORF">BKA15_005859</name>
</gene>
<comment type="caution">
    <text evidence="10">The sequence shown here is derived from an EMBL/GenBank/DDBJ whole genome shotgun (WGS) entry which is preliminary data.</text>
</comment>
<feature type="region of interest" description="Disordered" evidence="7">
    <location>
        <begin position="1"/>
        <end position="35"/>
    </location>
</feature>
<keyword evidence="4 8" id="KW-0812">Transmembrane</keyword>
<keyword evidence="5 8" id="KW-1133">Transmembrane helix</keyword>
<name>A0A7Y9ID42_9ACTN</name>
<sequence>MTVDQQPSSASAGAADEAESGAPRADSSMRTAPQLSRRRKLERTLFIAPAFLFQLSWGWYPLLIAFVISFTNARFRGPVEFTGLESYTRLWTDPLVAQAFQVTAIYAALSIALTFFIPIFVAILLMEMPRKHIRWMMLLWFLPLSGIASTLLFRYLFNTEYGLFQWIATEILNLPVQPFLSSADQVLFWLVFPGILFFGPGLIYMATLQGIPASYYEAAEVEGAGFWRKIWTISLPRLRPIISMLLLFSVIGSMQAFEYPLIMTGGGPGGASRTVVMYLYELLQNVRYADATALGVYLFLVTMALILIQRRVVREDPDQ</sequence>
<dbReference type="InterPro" id="IPR035906">
    <property type="entry name" value="MetI-like_sf"/>
</dbReference>
<feature type="transmembrane region" description="Helical" evidence="8">
    <location>
        <begin position="137"/>
        <end position="157"/>
    </location>
</feature>
<evidence type="ECO:0000256" key="1">
    <source>
        <dbReference type="ARBA" id="ARBA00004651"/>
    </source>
</evidence>
<keyword evidence="6 8" id="KW-0472">Membrane</keyword>
<dbReference type="InterPro" id="IPR051393">
    <property type="entry name" value="ABC_transporter_permease"/>
</dbReference>
<dbReference type="EMBL" id="JACCBU010000001">
    <property type="protein sequence ID" value="NYE74530.1"/>
    <property type="molecule type" value="Genomic_DNA"/>
</dbReference>
<feature type="transmembrane region" description="Helical" evidence="8">
    <location>
        <begin position="186"/>
        <end position="206"/>
    </location>
</feature>
<dbReference type="SUPFAM" id="SSF161098">
    <property type="entry name" value="MetI-like"/>
    <property type="match status" value="1"/>
</dbReference>
<keyword evidence="2" id="KW-0813">Transport</keyword>
<evidence type="ECO:0000313" key="10">
    <source>
        <dbReference type="EMBL" id="NYE74530.1"/>
    </source>
</evidence>
<evidence type="ECO:0000256" key="6">
    <source>
        <dbReference type="ARBA" id="ARBA00023136"/>
    </source>
</evidence>
<dbReference type="Proteomes" id="UP000569914">
    <property type="component" value="Unassembled WGS sequence"/>
</dbReference>
<evidence type="ECO:0000256" key="7">
    <source>
        <dbReference type="SAM" id="MobiDB-lite"/>
    </source>
</evidence>
<comment type="subcellular location">
    <subcellularLocation>
        <location evidence="1">Cell membrane</location>
        <topology evidence="1">Multi-pass membrane protein</topology>
    </subcellularLocation>
</comment>
<dbReference type="CDD" id="cd06261">
    <property type="entry name" value="TM_PBP2"/>
    <property type="match status" value="1"/>
</dbReference>
<protein>
    <submittedName>
        <fullName evidence="10">Multiple sugar transport system permease protein</fullName>
    </submittedName>
</protein>
<evidence type="ECO:0000259" key="9">
    <source>
        <dbReference type="PROSITE" id="PS50928"/>
    </source>
</evidence>
<evidence type="ECO:0000313" key="11">
    <source>
        <dbReference type="Proteomes" id="UP000569914"/>
    </source>
</evidence>
<evidence type="ECO:0000256" key="3">
    <source>
        <dbReference type="ARBA" id="ARBA00022475"/>
    </source>
</evidence>
<dbReference type="PROSITE" id="PS50928">
    <property type="entry name" value="ABC_TM1"/>
    <property type="match status" value="1"/>
</dbReference>
<organism evidence="10 11">
    <name type="scientific">Microlunatus parietis</name>
    <dbReference type="NCBI Taxonomy" id="682979"/>
    <lineage>
        <taxon>Bacteria</taxon>
        <taxon>Bacillati</taxon>
        <taxon>Actinomycetota</taxon>
        <taxon>Actinomycetes</taxon>
        <taxon>Propionibacteriales</taxon>
        <taxon>Propionibacteriaceae</taxon>
        <taxon>Microlunatus</taxon>
    </lineage>
</organism>
<dbReference type="PANTHER" id="PTHR30193:SF41">
    <property type="entry name" value="DIACETYLCHITOBIOSE UPTAKE SYSTEM PERMEASE PROTEIN NGCF"/>
    <property type="match status" value="1"/>
</dbReference>
<evidence type="ECO:0000256" key="8">
    <source>
        <dbReference type="SAM" id="Phobius"/>
    </source>
</evidence>
<feature type="transmembrane region" description="Helical" evidence="8">
    <location>
        <begin position="104"/>
        <end position="125"/>
    </location>
</feature>
<feature type="domain" description="ABC transmembrane type-1" evidence="9">
    <location>
        <begin position="100"/>
        <end position="309"/>
    </location>
</feature>
<dbReference type="GO" id="GO:0005886">
    <property type="term" value="C:plasma membrane"/>
    <property type="evidence" value="ECO:0007669"/>
    <property type="project" value="UniProtKB-SubCell"/>
</dbReference>
<keyword evidence="3" id="KW-1003">Cell membrane</keyword>
<dbReference type="Gene3D" id="1.10.3720.10">
    <property type="entry name" value="MetI-like"/>
    <property type="match status" value="1"/>
</dbReference>
<dbReference type="GO" id="GO:0055085">
    <property type="term" value="P:transmembrane transport"/>
    <property type="evidence" value="ECO:0007669"/>
    <property type="project" value="InterPro"/>
</dbReference>
<evidence type="ECO:0000256" key="2">
    <source>
        <dbReference type="ARBA" id="ARBA00022448"/>
    </source>
</evidence>
<feature type="transmembrane region" description="Helical" evidence="8">
    <location>
        <begin position="288"/>
        <end position="308"/>
    </location>
</feature>
<feature type="transmembrane region" description="Helical" evidence="8">
    <location>
        <begin position="238"/>
        <end position="257"/>
    </location>
</feature>
<proteinExistence type="predicted"/>
<evidence type="ECO:0000256" key="5">
    <source>
        <dbReference type="ARBA" id="ARBA00022989"/>
    </source>
</evidence>
<dbReference type="RefSeq" id="WP_179756902.1">
    <property type="nucleotide sequence ID" value="NZ_JACCBU010000001.1"/>
</dbReference>
<reference evidence="10 11" key="1">
    <citation type="submission" date="2020-07" db="EMBL/GenBank/DDBJ databases">
        <title>Sequencing the genomes of 1000 actinobacteria strains.</title>
        <authorList>
            <person name="Klenk H.-P."/>
        </authorList>
    </citation>
    <scope>NUCLEOTIDE SEQUENCE [LARGE SCALE GENOMIC DNA]</scope>
    <source>
        <strain evidence="10 11">DSM 22083</strain>
    </source>
</reference>
<dbReference type="InterPro" id="IPR000515">
    <property type="entry name" value="MetI-like"/>
</dbReference>
<accession>A0A7Y9ID42</accession>
<evidence type="ECO:0000256" key="4">
    <source>
        <dbReference type="ARBA" id="ARBA00022692"/>
    </source>
</evidence>
<keyword evidence="11" id="KW-1185">Reference proteome</keyword>
<dbReference type="PANTHER" id="PTHR30193">
    <property type="entry name" value="ABC TRANSPORTER PERMEASE PROTEIN"/>
    <property type="match status" value="1"/>
</dbReference>
<keyword evidence="10" id="KW-0762">Sugar transport</keyword>